<dbReference type="EMBL" id="JADIMM010000024">
    <property type="protein sequence ID" value="MBO8457019.1"/>
    <property type="molecule type" value="Genomic_DNA"/>
</dbReference>
<gene>
    <name evidence="1" type="ORF">IAA81_02185</name>
</gene>
<dbReference type="Proteomes" id="UP000823638">
    <property type="component" value="Unassembled WGS sequence"/>
</dbReference>
<proteinExistence type="predicted"/>
<accession>A0A9D9HN40</accession>
<reference evidence="1" key="1">
    <citation type="submission" date="2020-10" db="EMBL/GenBank/DDBJ databases">
        <authorList>
            <person name="Gilroy R."/>
        </authorList>
    </citation>
    <scope>NUCLEOTIDE SEQUENCE</scope>
    <source>
        <strain evidence="1">10532</strain>
    </source>
</reference>
<reference evidence="1" key="2">
    <citation type="journal article" date="2021" name="PeerJ">
        <title>Extensive microbial diversity within the chicken gut microbiome revealed by metagenomics and culture.</title>
        <authorList>
            <person name="Gilroy R."/>
            <person name="Ravi A."/>
            <person name="Getino M."/>
            <person name="Pursley I."/>
            <person name="Horton D.L."/>
            <person name="Alikhan N.F."/>
            <person name="Baker D."/>
            <person name="Gharbi K."/>
            <person name="Hall N."/>
            <person name="Watson M."/>
            <person name="Adriaenssens E.M."/>
            <person name="Foster-Nyarko E."/>
            <person name="Jarju S."/>
            <person name="Secka A."/>
            <person name="Antonio M."/>
            <person name="Oren A."/>
            <person name="Chaudhuri R.R."/>
            <person name="La Ragione R."/>
            <person name="Hildebrand F."/>
            <person name="Pallen M.J."/>
        </authorList>
    </citation>
    <scope>NUCLEOTIDE SEQUENCE</scope>
    <source>
        <strain evidence="1">10532</strain>
    </source>
</reference>
<evidence type="ECO:0000313" key="2">
    <source>
        <dbReference type="Proteomes" id="UP000823638"/>
    </source>
</evidence>
<sequence>MDFEDKDIYALIEKIGVHYNQNVANRYIRPVLGAVLAESEFSVDCTALTERFEQYQYQGYYLDDLYRQILALFKLCEKIEKISLPDLRNQAAGVMKGISSEREKVIRDIAVNNLPYNISILKEMLVSLFAKVKQEDSRMNDGTPAVMNTIPGIVDLEKFQ</sequence>
<dbReference type="AlphaFoldDB" id="A0A9D9HN40"/>
<evidence type="ECO:0000313" key="1">
    <source>
        <dbReference type="EMBL" id="MBO8457019.1"/>
    </source>
</evidence>
<name>A0A9D9HN40_9SPIR</name>
<comment type="caution">
    <text evidence="1">The sequence shown here is derived from an EMBL/GenBank/DDBJ whole genome shotgun (WGS) entry which is preliminary data.</text>
</comment>
<protein>
    <submittedName>
        <fullName evidence="1">Uncharacterized protein</fullName>
    </submittedName>
</protein>
<organism evidence="1 2">
    <name type="scientific">Candidatus Gallitreponema excrementavium</name>
    <dbReference type="NCBI Taxonomy" id="2840840"/>
    <lineage>
        <taxon>Bacteria</taxon>
        <taxon>Pseudomonadati</taxon>
        <taxon>Spirochaetota</taxon>
        <taxon>Spirochaetia</taxon>
        <taxon>Spirochaetales</taxon>
        <taxon>Candidatus Gallitreponema</taxon>
    </lineage>
</organism>